<dbReference type="AlphaFoldDB" id="A0AAV9WNG2"/>
<feature type="region of interest" description="Disordered" evidence="1">
    <location>
        <begin position="545"/>
        <end position="624"/>
    </location>
</feature>
<feature type="compositionally biased region" description="Low complexity" evidence="1">
    <location>
        <begin position="585"/>
        <end position="612"/>
    </location>
</feature>
<accession>A0AAV9WNG2</accession>
<reference evidence="2 3" key="1">
    <citation type="submission" date="2023-08" db="EMBL/GenBank/DDBJ databases">
        <authorList>
            <person name="Palmer J.M."/>
        </authorList>
    </citation>
    <scope>NUCLEOTIDE SEQUENCE [LARGE SCALE GENOMIC DNA]</scope>
    <source>
        <strain evidence="2 3">TWF481</strain>
    </source>
</reference>
<dbReference type="Proteomes" id="UP001370758">
    <property type="component" value="Unassembled WGS sequence"/>
</dbReference>
<evidence type="ECO:0000313" key="3">
    <source>
        <dbReference type="Proteomes" id="UP001370758"/>
    </source>
</evidence>
<gene>
    <name evidence="2" type="ORF">TWF481_000624</name>
</gene>
<dbReference type="EMBL" id="JAVHJL010000001">
    <property type="protein sequence ID" value="KAK6511718.1"/>
    <property type="molecule type" value="Genomic_DNA"/>
</dbReference>
<organism evidence="2 3">
    <name type="scientific">Arthrobotrys musiformis</name>
    <dbReference type="NCBI Taxonomy" id="47236"/>
    <lineage>
        <taxon>Eukaryota</taxon>
        <taxon>Fungi</taxon>
        <taxon>Dikarya</taxon>
        <taxon>Ascomycota</taxon>
        <taxon>Pezizomycotina</taxon>
        <taxon>Orbiliomycetes</taxon>
        <taxon>Orbiliales</taxon>
        <taxon>Orbiliaceae</taxon>
        <taxon>Arthrobotrys</taxon>
    </lineage>
</organism>
<evidence type="ECO:0000313" key="2">
    <source>
        <dbReference type="EMBL" id="KAK6511718.1"/>
    </source>
</evidence>
<proteinExistence type="predicted"/>
<feature type="compositionally biased region" description="Polar residues" evidence="1">
    <location>
        <begin position="550"/>
        <end position="577"/>
    </location>
</feature>
<sequence length="694" mass="73628">MLKAIKASGFEDLKTTENMAPSGRWLQLYLLSLLSVPSLATPYTDHSTANIKQKGTDQSRCQFRPLGYIHPYANQPSKSTITLTKQGQPVTTYIPTATVCSSNTCAEVYATETYKWYSTWLPGPSGLQFVSRGDDTVTLPPAACATCGPRKSVKSHYCSSNGIHTIDGNAYQVYDAPRYIEYPVETGYAYQIADVDSYFQWLHNKTCGVTVTVTSINCEEGVCTHELQAWQKGQEVKEEVKSTTAKFEGYCAKAGACTISAQIPGYGKKEIVVEVKSKGSVTSVTAQELTITRTHVVTRTITRKTSTVTRTRKTKTITKTRLSSGIPSPCTSANKIASSKVLWKTTAGTPMATSSAALPTGYPVASKTKPAPTPKIESEFYLAIDVNPSIGGYGSSQTGGKLNSDYFVRFDNGNLTFSKNGWDVLPFSLSNSELTANKTCLKAFIDDGAAAASYPYGSAPVRMSVPGPQDTIAAISSFYDGYQHVLVWGTQRLAVGTAMAQFCIRKDASGNGGQIFVFWDAIAPEDCSLVALFILDGYVPPKARKPPVTKTITRTSSSAKTTTICTETSSASSQIPTSVGPKEVTSTSTSSPASSSTSTSSQAISTGTSSSAVPTDIPTDGYEYSAPTAAYESSAPTAAYESSAPTAAYESSAGTPTAVDNYGYSTNTPAAVANEYSYGGSGGYGDSTGATSYN</sequence>
<keyword evidence="3" id="KW-1185">Reference proteome</keyword>
<name>A0AAV9WNG2_9PEZI</name>
<evidence type="ECO:0000256" key="1">
    <source>
        <dbReference type="SAM" id="MobiDB-lite"/>
    </source>
</evidence>
<feature type="region of interest" description="Disordered" evidence="1">
    <location>
        <begin position="675"/>
        <end position="694"/>
    </location>
</feature>
<protein>
    <submittedName>
        <fullName evidence="2">Uncharacterized protein</fullName>
    </submittedName>
</protein>
<comment type="caution">
    <text evidence="2">The sequence shown here is derived from an EMBL/GenBank/DDBJ whole genome shotgun (WGS) entry which is preliminary data.</text>
</comment>